<dbReference type="FunFam" id="1.10.287.610:FF:000002">
    <property type="entry name" value="DNA ligase"/>
    <property type="match status" value="1"/>
</dbReference>
<feature type="binding site" evidence="14">
    <location>
        <position position="115"/>
    </location>
    <ligand>
        <name>NAD(+)</name>
        <dbReference type="ChEBI" id="CHEBI:57540"/>
    </ligand>
</feature>
<feature type="binding site" evidence="14">
    <location>
        <position position="178"/>
    </location>
    <ligand>
        <name>NAD(+)</name>
        <dbReference type="ChEBI" id="CHEBI:57540"/>
    </ligand>
</feature>
<keyword evidence="6 14" id="KW-0479">Metal-binding</keyword>
<dbReference type="GO" id="GO:0046872">
    <property type="term" value="F:metal ion binding"/>
    <property type="evidence" value="ECO:0007669"/>
    <property type="project" value="UniProtKB-KW"/>
</dbReference>
<evidence type="ECO:0000256" key="3">
    <source>
        <dbReference type="ARBA" id="ARBA00013308"/>
    </source>
</evidence>
<dbReference type="FunFam" id="3.40.50.10190:FF:000054">
    <property type="entry name" value="DNA ligase"/>
    <property type="match status" value="1"/>
</dbReference>
<comment type="caution">
    <text evidence="14">Lacks conserved residue(s) required for the propagation of feature annotation.</text>
</comment>
<dbReference type="Gene3D" id="6.20.10.30">
    <property type="match status" value="1"/>
</dbReference>
<dbReference type="InterPro" id="IPR036420">
    <property type="entry name" value="BRCT_dom_sf"/>
</dbReference>
<dbReference type="GO" id="GO:0006281">
    <property type="term" value="P:DNA repair"/>
    <property type="evidence" value="ECO:0007669"/>
    <property type="project" value="UniProtKB-KW"/>
</dbReference>
<dbReference type="InterPro" id="IPR013840">
    <property type="entry name" value="DNAligase_N"/>
</dbReference>
<evidence type="ECO:0000256" key="2">
    <source>
        <dbReference type="ARBA" id="ARBA00012722"/>
    </source>
</evidence>
<dbReference type="PROSITE" id="PS50172">
    <property type="entry name" value="BRCT"/>
    <property type="match status" value="1"/>
</dbReference>
<evidence type="ECO:0000256" key="13">
    <source>
        <dbReference type="ARBA" id="ARBA00060881"/>
    </source>
</evidence>
<dbReference type="GO" id="GO:0005829">
    <property type="term" value="C:cytosol"/>
    <property type="evidence" value="ECO:0007669"/>
    <property type="project" value="TreeGrafter"/>
</dbReference>
<dbReference type="InterPro" id="IPR004150">
    <property type="entry name" value="NAD_DNA_ligase_OB"/>
</dbReference>
<keyword evidence="11 14" id="KW-0234">DNA repair</keyword>
<gene>
    <name evidence="14 16" type="primary">ligA</name>
    <name evidence="16" type="ORF">FJV41_29600</name>
</gene>
<evidence type="ECO:0000313" key="16">
    <source>
        <dbReference type="EMBL" id="TQF12349.1"/>
    </source>
</evidence>
<dbReference type="FunFam" id="1.10.150.20:FF:000006">
    <property type="entry name" value="DNA ligase"/>
    <property type="match status" value="1"/>
</dbReference>
<dbReference type="Pfam" id="PF01653">
    <property type="entry name" value="DNA_ligase_aden"/>
    <property type="match status" value="1"/>
</dbReference>
<dbReference type="InterPro" id="IPR041663">
    <property type="entry name" value="DisA/LigA_HHH"/>
</dbReference>
<comment type="cofactor">
    <cofactor evidence="14">
        <name>Mg(2+)</name>
        <dbReference type="ChEBI" id="CHEBI:18420"/>
    </cofactor>
    <cofactor evidence="14">
        <name>Mn(2+)</name>
        <dbReference type="ChEBI" id="CHEBI:29035"/>
    </cofactor>
</comment>
<feature type="binding site" evidence="14">
    <location>
        <position position="318"/>
    </location>
    <ligand>
        <name>NAD(+)</name>
        <dbReference type="ChEBI" id="CHEBI:57540"/>
    </ligand>
</feature>
<dbReference type="Pfam" id="PF03120">
    <property type="entry name" value="OB_DNA_ligase"/>
    <property type="match status" value="1"/>
</dbReference>
<keyword evidence="8 14" id="KW-0862">Zinc</keyword>
<dbReference type="FunFam" id="1.10.150.20:FF:000007">
    <property type="entry name" value="DNA ligase"/>
    <property type="match status" value="1"/>
</dbReference>
<feature type="domain" description="BRCT" evidence="15">
    <location>
        <begin position="592"/>
        <end position="669"/>
    </location>
</feature>
<dbReference type="AlphaFoldDB" id="A0A540WTK2"/>
<dbReference type="GO" id="GO:0003677">
    <property type="term" value="F:DNA binding"/>
    <property type="evidence" value="ECO:0007669"/>
    <property type="project" value="InterPro"/>
</dbReference>
<dbReference type="PANTHER" id="PTHR23389">
    <property type="entry name" value="CHROMOSOME TRANSMISSION FIDELITY FACTOR 18"/>
    <property type="match status" value="1"/>
</dbReference>
<dbReference type="EC" id="6.5.1.2" evidence="2 14"/>
<organism evidence="16 17">
    <name type="scientific">Myxococcus llanfairpwllgwyngyllgogerychwyrndrobwllllantysiliogogogochensis</name>
    <dbReference type="NCBI Taxonomy" id="2590453"/>
    <lineage>
        <taxon>Bacteria</taxon>
        <taxon>Pseudomonadati</taxon>
        <taxon>Myxococcota</taxon>
        <taxon>Myxococcia</taxon>
        <taxon>Myxococcales</taxon>
        <taxon>Cystobacterineae</taxon>
        <taxon>Myxococcaceae</taxon>
        <taxon>Myxococcus</taxon>
    </lineage>
</organism>
<evidence type="ECO:0000256" key="5">
    <source>
        <dbReference type="ARBA" id="ARBA00022705"/>
    </source>
</evidence>
<dbReference type="PANTHER" id="PTHR23389:SF9">
    <property type="entry name" value="DNA LIGASE"/>
    <property type="match status" value="1"/>
</dbReference>
<dbReference type="Pfam" id="PF00533">
    <property type="entry name" value="BRCT"/>
    <property type="match status" value="1"/>
</dbReference>
<dbReference type="Proteomes" id="UP000315369">
    <property type="component" value="Unassembled WGS sequence"/>
</dbReference>
<evidence type="ECO:0000256" key="11">
    <source>
        <dbReference type="ARBA" id="ARBA00023204"/>
    </source>
</evidence>
<feature type="binding site" evidence="14">
    <location>
        <begin position="84"/>
        <end position="85"/>
    </location>
    <ligand>
        <name>NAD(+)</name>
        <dbReference type="ChEBI" id="CHEBI:57540"/>
    </ligand>
</feature>
<evidence type="ECO:0000256" key="10">
    <source>
        <dbReference type="ARBA" id="ARBA00023027"/>
    </source>
</evidence>
<comment type="similarity">
    <text evidence="13 14">Belongs to the NAD-dependent DNA ligase family. LigA subfamily.</text>
</comment>
<dbReference type="PIRSF" id="PIRSF001604">
    <property type="entry name" value="LigA"/>
    <property type="match status" value="1"/>
</dbReference>
<proteinExistence type="inferred from homology"/>
<dbReference type="SMART" id="SM00532">
    <property type="entry name" value="LIGANc"/>
    <property type="match status" value="1"/>
</dbReference>
<evidence type="ECO:0000313" key="17">
    <source>
        <dbReference type="Proteomes" id="UP000315369"/>
    </source>
</evidence>
<dbReference type="InterPro" id="IPR010994">
    <property type="entry name" value="RuvA_2-like"/>
</dbReference>
<dbReference type="InterPro" id="IPR001357">
    <property type="entry name" value="BRCT_dom"/>
</dbReference>
<dbReference type="OrthoDB" id="9759736at2"/>
<dbReference type="InterPro" id="IPR001679">
    <property type="entry name" value="DNA_ligase"/>
</dbReference>
<dbReference type="SMART" id="SM00278">
    <property type="entry name" value="HhH1"/>
    <property type="match status" value="4"/>
</dbReference>
<feature type="active site" description="N6-AMP-lysine intermediate" evidence="14">
    <location>
        <position position="117"/>
    </location>
</feature>
<comment type="catalytic activity">
    <reaction evidence="12 14">
        <text>NAD(+) + (deoxyribonucleotide)n-3'-hydroxyl + 5'-phospho-(deoxyribonucleotide)m = (deoxyribonucleotide)n+m + AMP + beta-nicotinamide D-nucleotide.</text>
        <dbReference type="EC" id="6.5.1.2"/>
    </reaction>
</comment>
<dbReference type="Pfam" id="PF14520">
    <property type="entry name" value="HHH_5"/>
    <property type="match status" value="1"/>
</dbReference>
<dbReference type="InterPro" id="IPR004149">
    <property type="entry name" value="Znf_DNAligase_C4"/>
</dbReference>
<dbReference type="Gene3D" id="1.10.150.20">
    <property type="entry name" value="5' to 3' exonuclease, C-terminal subdomain"/>
    <property type="match status" value="2"/>
</dbReference>
<evidence type="ECO:0000256" key="12">
    <source>
        <dbReference type="ARBA" id="ARBA00034005"/>
    </source>
</evidence>
<dbReference type="SUPFAM" id="SSF56091">
    <property type="entry name" value="DNA ligase/mRNA capping enzyme, catalytic domain"/>
    <property type="match status" value="1"/>
</dbReference>
<feature type="binding site" evidence="14">
    <location>
        <position position="415"/>
    </location>
    <ligand>
        <name>Zn(2+)</name>
        <dbReference type="ChEBI" id="CHEBI:29105"/>
    </ligand>
</feature>
<dbReference type="EMBL" id="VIFM01000143">
    <property type="protein sequence ID" value="TQF12349.1"/>
    <property type="molecule type" value="Genomic_DNA"/>
</dbReference>
<evidence type="ECO:0000256" key="14">
    <source>
        <dbReference type="HAMAP-Rule" id="MF_01588"/>
    </source>
</evidence>
<dbReference type="FunFam" id="2.40.50.140:FF:000012">
    <property type="entry name" value="DNA ligase"/>
    <property type="match status" value="1"/>
</dbReference>
<evidence type="ECO:0000256" key="4">
    <source>
        <dbReference type="ARBA" id="ARBA00022598"/>
    </source>
</evidence>
<evidence type="ECO:0000256" key="7">
    <source>
        <dbReference type="ARBA" id="ARBA00022763"/>
    </source>
</evidence>
<dbReference type="Pfam" id="PF03119">
    <property type="entry name" value="DNA_ligase_ZBD"/>
    <property type="match status" value="1"/>
</dbReference>
<feature type="binding site" evidence="14">
    <location>
        <position position="435"/>
    </location>
    <ligand>
        <name>Zn(2+)</name>
        <dbReference type="ChEBI" id="CHEBI:29105"/>
    </ligand>
</feature>
<dbReference type="HAMAP" id="MF_01588">
    <property type="entry name" value="DNA_ligase_A"/>
    <property type="match status" value="1"/>
</dbReference>
<feature type="binding site" evidence="14">
    <location>
        <begin position="35"/>
        <end position="39"/>
    </location>
    <ligand>
        <name>NAD(+)</name>
        <dbReference type="ChEBI" id="CHEBI:57540"/>
    </ligand>
</feature>
<dbReference type="FunFam" id="3.30.470.30:FF:000001">
    <property type="entry name" value="DNA ligase"/>
    <property type="match status" value="1"/>
</dbReference>
<sequence>MDDFKTAEARARELRRELAHHNHRYYVLDSPEISDAQYDTLMRELQALEEKHPSLQTPDSPTQRVGGKAADEFGEVVHRVPMLSLANLFEDEGLVEFDERVRKLLGQPGVTYVCEPKLDGLAIALRFEKGVFVQGATRGDGTTGEDVTGNLRTIRSLPMELFPLGDVKVPALLEVRGEVFIRKADFRKLNEKREEEGEPLFANPRNAAAGSLRQLDPKETAARPLSVYLYECVPTEGVPAFKSHIEKLEYLKSLGLPINRYVRAEGIDGVRKAYDASLKGRHELPFEVDGMVVKVDDEDQRKRLGQVSKSPRWAVAYKFPPEEESTEVLDIGIQVGRTGALTPVAHLKPVKVGGVTVARATLHNEDELRRKDVRKGDTVFVRRAGDVIPEIVSTVLSKRPESSQPFEFPKHCPVCGAAAVKDEDGAVIRCTGASCPAQLVEKIRHFASRIAMDIEGLGDKLAAQLVATGTVKTFADLYSLTKQKLLTLERMGDKSADNLLESLEHSKGTTQRRFLYALGIRHVGDATAKALAEGFPDVRQLFEASLDDITRVKDVGPVMAQVIHAFFQEPQNRDAILALLNAGVSPAPPQVSTGGPFVGKTVVLTGSMTGMTRDQAKEEVERRGGKVAGSVSRKTDFVVAGEDAGTKLKKAQELGVRILDEQAFLQLLQTDVRG</sequence>
<keyword evidence="10 14" id="KW-0520">NAD</keyword>
<dbReference type="Gene3D" id="3.30.470.30">
    <property type="entry name" value="DNA ligase/mRNA capping enzyme"/>
    <property type="match status" value="1"/>
</dbReference>
<evidence type="ECO:0000256" key="8">
    <source>
        <dbReference type="ARBA" id="ARBA00022833"/>
    </source>
</evidence>
<accession>A0A540WTK2</accession>
<evidence type="ECO:0000256" key="1">
    <source>
        <dbReference type="ARBA" id="ARBA00004067"/>
    </source>
</evidence>
<dbReference type="Pfam" id="PF12826">
    <property type="entry name" value="HHH_2"/>
    <property type="match status" value="1"/>
</dbReference>
<evidence type="ECO:0000256" key="9">
    <source>
        <dbReference type="ARBA" id="ARBA00022842"/>
    </source>
</evidence>
<dbReference type="SMART" id="SM00292">
    <property type="entry name" value="BRCT"/>
    <property type="match status" value="1"/>
</dbReference>
<dbReference type="SUPFAM" id="SSF50249">
    <property type="entry name" value="Nucleic acid-binding proteins"/>
    <property type="match status" value="1"/>
</dbReference>
<dbReference type="CDD" id="cd17748">
    <property type="entry name" value="BRCT_DNA_ligase_like"/>
    <property type="match status" value="1"/>
</dbReference>
<dbReference type="GO" id="GO:0003911">
    <property type="term" value="F:DNA ligase (NAD+) activity"/>
    <property type="evidence" value="ECO:0007669"/>
    <property type="project" value="UniProtKB-UniRule"/>
</dbReference>
<dbReference type="Gene3D" id="1.10.287.610">
    <property type="entry name" value="Helix hairpin bin"/>
    <property type="match status" value="1"/>
</dbReference>
<feature type="binding site" evidence="14">
    <location>
        <position position="412"/>
    </location>
    <ligand>
        <name>Zn(2+)</name>
        <dbReference type="ChEBI" id="CHEBI:29105"/>
    </ligand>
</feature>
<dbReference type="InterPro" id="IPR013839">
    <property type="entry name" value="DNAligase_adenylation"/>
</dbReference>
<keyword evidence="17" id="KW-1185">Reference proteome</keyword>
<protein>
    <recommendedName>
        <fullName evidence="3 14">DNA ligase</fullName>
        <ecNumber evidence="2 14">6.5.1.2</ecNumber>
    </recommendedName>
    <alternativeName>
        <fullName evidence="14">Polydeoxyribonucleotide synthase [NAD(+)]</fullName>
    </alternativeName>
</protein>
<comment type="caution">
    <text evidence="16">The sequence shown here is derived from an EMBL/GenBank/DDBJ whole genome shotgun (WGS) entry which is preliminary data.</text>
</comment>
<comment type="function">
    <text evidence="1 14">DNA ligase that catalyzes the formation of phosphodiester linkages between 5'-phosphoryl and 3'-hydroxyl groups in double-stranded DNA using NAD as a coenzyme and as the energy source for the reaction. It is essential for DNA replication and repair of damaged DNA.</text>
</comment>
<dbReference type="NCBIfam" id="TIGR00575">
    <property type="entry name" value="dnlj"/>
    <property type="match status" value="1"/>
</dbReference>
<evidence type="ECO:0000256" key="6">
    <source>
        <dbReference type="ARBA" id="ARBA00022723"/>
    </source>
</evidence>
<keyword evidence="14" id="KW-0464">Manganese</keyword>
<dbReference type="Gene3D" id="2.40.50.140">
    <property type="entry name" value="Nucleic acid-binding proteins"/>
    <property type="match status" value="1"/>
</dbReference>
<dbReference type="SUPFAM" id="SSF52113">
    <property type="entry name" value="BRCT domain"/>
    <property type="match status" value="1"/>
</dbReference>
<dbReference type="CDD" id="cd00114">
    <property type="entry name" value="LIGANc"/>
    <property type="match status" value="1"/>
</dbReference>
<dbReference type="InterPro" id="IPR033136">
    <property type="entry name" value="DNA_ligase_CS"/>
</dbReference>
<dbReference type="PROSITE" id="PS01056">
    <property type="entry name" value="DNA_LIGASE_N2"/>
    <property type="match status" value="1"/>
</dbReference>
<dbReference type="Gene3D" id="3.40.50.10190">
    <property type="entry name" value="BRCT domain"/>
    <property type="match status" value="1"/>
</dbReference>
<keyword evidence="7 14" id="KW-0227">DNA damage</keyword>
<feature type="binding site" evidence="14">
    <location>
        <position position="294"/>
    </location>
    <ligand>
        <name>NAD(+)</name>
        <dbReference type="ChEBI" id="CHEBI:57540"/>
    </ligand>
</feature>
<dbReference type="GO" id="GO:0006260">
    <property type="term" value="P:DNA replication"/>
    <property type="evidence" value="ECO:0007669"/>
    <property type="project" value="UniProtKB-KW"/>
</dbReference>
<dbReference type="NCBIfam" id="NF005932">
    <property type="entry name" value="PRK07956.1"/>
    <property type="match status" value="1"/>
</dbReference>
<feature type="binding site" evidence="14">
    <location>
        <position position="138"/>
    </location>
    <ligand>
        <name>NAD(+)</name>
        <dbReference type="ChEBI" id="CHEBI:57540"/>
    </ligand>
</feature>
<keyword evidence="4 14" id="KW-0436">Ligase</keyword>
<dbReference type="SUPFAM" id="SSF47781">
    <property type="entry name" value="RuvA domain 2-like"/>
    <property type="match status" value="1"/>
</dbReference>
<dbReference type="InterPro" id="IPR003583">
    <property type="entry name" value="Hlx-hairpin-Hlx_DNA-bd_motif"/>
</dbReference>
<evidence type="ECO:0000259" key="15">
    <source>
        <dbReference type="PROSITE" id="PS50172"/>
    </source>
</evidence>
<name>A0A540WTK2_9BACT</name>
<keyword evidence="5 14" id="KW-0235">DNA replication</keyword>
<dbReference type="InterPro" id="IPR012340">
    <property type="entry name" value="NA-bd_OB-fold"/>
</dbReference>
<keyword evidence="9 14" id="KW-0460">Magnesium</keyword>
<reference evidence="16 17" key="1">
    <citation type="submission" date="2019-06" db="EMBL/GenBank/DDBJ databases">
        <authorList>
            <person name="Livingstone P."/>
            <person name="Whitworth D."/>
        </authorList>
    </citation>
    <scope>NUCLEOTIDE SEQUENCE [LARGE SCALE GENOMIC DNA]</scope>
    <source>
        <strain evidence="16 17">AM401</strain>
    </source>
</reference>
<dbReference type="RefSeq" id="WP_141645930.1">
    <property type="nucleotide sequence ID" value="NZ_VIFM01000143.1"/>
</dbReference>